<comment type="similarity">
    <text evidence="1">Belongs to the bacterial ribosomal protein bS21 family.</text>
</comment>
<sequence length="188" mass="21772">MAASSTINNFLSFFLRTKPPPPPSPPQFNPTTSQNQKPSSSQPLIAQYNPPPSPSCASSSELSSVICPSMAYSNTLFFRSPYNVQVVVAEDESEEKLLGRFRREVIKAGIVQECRRRRYFENKHEEKKRKSREAARCNRKRILKFSANCDYKCSFKALRWSKRRTPLIEKLGDWYRLIRTLEEPYLNS</sequence>
<accession>A0A445KKU7</accession>
<evidence type="ECO:0000256" key="3">
    <source>
        <dbReference type="ARBA" id="ARBA00023274"/>
    </source>
</evidence>
<dbReference type="InterPro" id="IPR001911">
    <property type="entry name" value="Ribosomal_bS21"/>
</dbReference>
<dbReference type="Pfam" id="PF01165">
    <property type="entry name" value="Ribosomal_S21"/>
    <property type="match status" value="1"/>
</dbReference>
<reference evidence="5 6" key="1">
    <citation type="submission" date="2018-09" db="EMBL/GenBank/DDBJ databases">
        <title>A high-quality reference genome of wild soybean provides a powerful tool to mine soybean genomes.</title>
        <authorList>
            <person name="Xie M."/>
            <person name="Chung C.Y.L."/>
            <person name="Li M.-W."/>
            <person name="Wong F.-L."/>
            <person name="Chan T.-F."/>
            <person name="Lam H.-M."/>
        </authorList>
    </citation>
    <scope>NUCLEOTIDE SEQUENCE [LARGE SCALE GENOMIC DNA]</scope>
    <source>
        <strain evidence="6">cv. W05</strain>
        <tissue evidence="5">Hypocotyl of etiolated seedlings</tissue>
    </source>
</reference>
<evidence type="ECO:0000313" key="5">
    <source>
        <dbReference type="EMBL" id="RZC11469.1"/>
    </source>
</evidence>
<evidence type="ECO:0000313" key="6">
    <source>
        <dbReference type="Proteomes" id="UP000289340"/>
    </source>
</evidence>
<dbReference type="Gene3D" id="1.20.5.1150">
    <property type="entry name" value="Ribosomal protein S8"/>
    <property type="match status" value="1"/>
</dbReference>
<dbReference type="PANTHER" id="PTHR21109">
    <property type="entry name" value="MITOCHONDRIAL 28S RIBOSOMAL PROTEIN S21"/>
    <property type="match status" value="1"/>
</dbReference>
<comment type="caution">
    <text evidence="5">The sequence shown here is derived from an EMBL/GenBank/DDBJ whole genome shotgun (WGS) entry which is preliminary data.</text>
</comment>
<keyword evidence="3" id="KW-0687">Ribonucleoprotein</keyword>
<dbReference type="GO" id="GO:0006412">
    <property type="term" value="P:translation"/>
    <property type="evidence" value="ECO:0007669"/>
    <property type="project" value="InterPro"/>
</dbReference>
<protein>
    <submittedName>
        <fullName evidence="5">30S ribosomal protein S21, chloroplastic isoform D</fullName>
    </submittedName>
</protein>
<proteinExistence type="inferred from homology"/>
<feature type="compositionally biased region" description="Pro residues" evidence="4">
    <location>
        <begin position="18"/>
        <end position="28"/>
    </location>
</feature>
<dbReference type="Proteomes" id="UP000289340">
    <property type="component" value="Chromosome 5"/>
</dbReference>
<dbReference type="InterPro" id="IPR038380">
    <property type="entry name" value="Ribosomal_bS21_sf"/>
</dbReference>
<dbReference type="PRINTS" id="PR00976">
    <property type="entry name" value="RIBOSOMALS21"/>
</dbReference>
<dbReference type="AlphaFoldDB" id="A0A445KKU7"/>
<name>A0A445KKU7_GLYSO</name>
<evidence type="ECO:0000256" key="1">
    <source>
        <dbReference type="ARBA" id="ARBA00006640"/>
    </source>
</evidence>
<dbReference type="HAMAP" id="MF_00358">
    <property type="entry name" value="Ribosomal_bS21"/>
    <property type="match status" value="1"/>
</dbReference>
<dbReference type="GO" id="GO:1990904">
    <property type="term" value="C:ribonucleoprotein complex"/>
    <property type="evidence" value="ECO:0007669"/>
    <property type="project" value="UniProtKB-KW"/>
</dbReference>
<dbReference type="PANTHER" id="PTHR21109:SF0">
    <property type="entry name" value="SMALL RIBOSOMAL SUBUNIT PROTEIN BS21M"/>
    <property type="match status" value="1"/>
</dbReference>
<keyword evidence="2 5" id="KW-0689">Ribosomal protein</keyword>
<dbReference type="GO" id="GO:0005840">
    <property type="term" value="C:ribosome"/>
    <property type="evidence" value="ECO:0007669"/>
    <property type="project" value="UniProtKB-KW"/>
</dbReference>
<organism evidence="5 6">
    <name type="scientific">Glycine soja</name>
    <name type="common">Wild soybean</name>
    <dbReference type="NCBI Taxonomy" id="3848"/>
    <lineage>
        <taxon>Eukaryota</taxon>
        <taxon>Viridiplantae</taxon>
        <taxon>Streptophyta</taxon>
        <taxon>Embryophyta</taxon>
        <taxon>Tracheophyta</taxon>
        <taxon>Spermatophyta</taxon>
        <taxon>Magnoliopsida</taxon>
        <taxon>eudicotyledons</taxon>
        <taxon>Gunneridae</taxon>
        <taxon>Pentapetalae</taxon>
        <taxon>rosids</taxon>
        <taxon>fabids</taxon>
        <taxon>Fabales</taxon>
        <taxon>Fabaceae</taxon>
        <taxon>Papilionoideae</taxon>
        <taxon>50 kb inversion clade</taxon>
        <taxon>NPAAA clade</taxon>
        <taxon>indigoferoid/millettioid clade</taxon>
        <taxon>Phaseoleae</taxon>
        <taxon>Glycine</taxon>
        <taxon>Glycine subgen. Soja</taxon>
    </lineage>
</organism>
<feature type="region of interest" description="Disordered" evidence="4">
    <location>
        <begin position="13"/>
        <end position="55"/>
    </location>
</feature>
<dbReference type="NCBIfam" id="TIGR00030">
    <property type="entry name" value="S21p"/>
    <property type="match status" value="1"/>
</dbReference>
<gene>
    <name evidence="5" type="ORF">D0Y65_011593</name>
</gene>
<dbReference type="EMBL" id="QZWG01000005">
    <property type="protein sequence ID" value="RZC11469.1"/>
    <property type="molecule type" value="Genomic_DNA"/>
</dbReference>
<evidence type="ECO:0000256" key="4">
    <source>
        <dbReference type="SAM" id="MobiDB-lite"/>
    </source>
</evidence>
<keyword evidence="6" id="KW-1185">Reference proteome</keyword>
<evidence type="ECO:0000256" key="2">
    <source>
        <dbReference type="ARBA" id="ARBA00022980"/>
    </source>
</evidence>
<feature type="compositionally biased region" description="Polar residues" evidence="4">
    <location>
        <begin position="29"/>
        <end position="44"/>
    </location>
</feature>
<dbReference type="GO" id="GO:0003735">
    <property type="term" value="F:structural constituent of ribosome"/>
    <property type="evidence" value="ECO:0007669"/>
    <property type="project" value="InterPro"/>
</dbReference>